<dbReference type="Pfam" id="PF13545">
    <property type="entry name" value="HTH_Crp_2"/>
    <property type="match status" value="1"/>
</dbReference>
<dbReference type="PANTHER" id="PTHR24567">
    <property type="entry name" value="CRP FAMILY TRANSCRIPTIONAL REGULATORY PROTEIN"/>
    <property type="match status" value="1"/>
</dbReference>
<keyword evidence="1" id="KW-0805">Transcription regulation</keyword>
<dbReference type="RefSeq" id="WP_115642189.1">
    <property type="nucleotide sequence ID" value="NZ_UFWZ01000001.1"/>
</dbReference>
<proteinExistence type="predicted"/>
<dbReference type="GO" id="GO:0005829">
    <property type="term" value="C:cytosol"/>
    <property type="evidence" value="ECO:0007669"/>
    <property type="project" value="TreeGrafter"/>
</dbReference>
<evidence type="ECO:0000313" key="6">
    <source>
        <dbReference type="EMBL" id="SUY48363.1"/>
    </source>
</evidence>
<keyword evidence="7" id="KW-1185">Reference proteome</keyword>
<evidence type="ECO:0000313" key="7">
    <source>
        <dbReference type="Proteomes" id="UP000254664"/>
    </source>
</evidence>
<evidence type="ECO:0000256" key="3">
    <source>
        <dbReference type="ARBA" id="ARBA00023163"/>
    </source>
</evidence>
<accession>A0A381JBJ6</accession>
<dbReference type="InterPro" id="IPR000595">
    <property type="entry name" value="cNMP-bd_dom"/>
</dbReference>
<dbReference type="PROSITE" id="PS50042">
    <property type="entry name" value="CNMP_BINDING_3"/>
    <property type="match status" value="1"/>
</dbReference>
<dbReference type="EMBL" id="UFWZ01000001">
    <property type="protein sequence ID" value="SUY48363.1"/>
    <property type="molecule type" value="Genomic_DNA"/>
</dbReference>
<dbReference type="InterPro" id="IPR014710">
    <property type="entry name" value="RmlC-like_jellyroll"/>
</dbReference>
<evidence type="ECO:0000259" key="4">
    <source>
        <dbReference type="PROSITE" id="PS50042"/>
    </source>
</evidence>
<dbReference type="Proteomes" id="UP000254664">
    <property type="component" value="Unassembled WGS sequence"/>
</dbReference>
<dbReference type="InterPro" id="IPR012318">
    <property type="entry name" value="HTH_CRP"/>
</dbReference>
<feature type="domain" description="Cyclic nucleotide-binding" evidence="4">
    <location>
        <begin position="15"/>
        <end position="115"/>
    </location>
</feature>
<dbReference type="Pfam" id="PF00027">
    <property type="entry name" value="cNMP_binding"/>
    <property type="match status" value="1"/>
</dbReference>
<gene>
    <name evidence="6" type="primary">vfr</name>
    <name evidence="6" type="ORF">NCTC9836_02763</name>
</gene>
<dbReference type="GO" id="GO:0003700">
    <property type="term" value="F:DNA-binding transcription factor activity"/>
    <property type="evidence" value="ECO:0007669"/>
    <property type="project" value="TreeGrafter"/>
</dbReference>
<dbReference type="PANTHER" id="PTHR24567:SF58">
    <property type="entry name" value="CYCLIC AMP-BINDING REGULATORY PROTEIN"/>
    <property type="match status" value="1"/>
</dbReference>
<dbReference type="CDD" id="cd00038">
    <property type="entry name" value="CAP_ED"/>
    <property type="match status" value="1"/>
</dbReference>
<evidence type="ECO:0000256" key="1">
    <source>
        <dbReference type="ARBA" id="ARBA00023015"/>
    </source>
</evidence>
<dbReference type="InterPro" id="IPR050397">
    <property type="entry name" value="Env_Response_Regulators"/>
</dbReference>
<dbReference type="AlphaFoldDB" id="A0A381JBJ6"/>
<feature type="domain" description="HTH crp-type" evidence="5">
    <location>
        <begin position="152"/>
        <end position="219"/>
    </location>
</feature>
<dbReference type="SUPFAM" id="SSF51206">
    <property type="entry name" value="cAMP-binding domain-like"/>
    <property type="match status" value="1"/>
</dbReference>
<name>A0A381JBJ6_9CLOT</name>
<dbReference type="Gene3D" id="2.60.120.10">
    <property type="entry name" value="Jelly Rolls"/>
    <property type="match status" value="1"/>
</dbReference>
<dbReference type="InterPro" id="IPR036390">
    <property type="entry name" value="WH_DNA-bd_sf"/>
</dbReference>
<keyword evidence="2" id="KW-0238">DNA-binding</keyword>
<reference evidence="6 7" key="1">
    <citation type="submission" date="2018-06" db="EMBL/GenBank/DDBJ databases">
        <authorList>
            <consortium name="Pathogen Informatics"/>
            <person name="Doyle S."/>
        </authorList>
    </citation>
    <scope>NUCLEOTIDE SEQUENCE [LARGE SCALE GENOMIC DNA]</scope>
    <source>
        <strain evidence="6 7">NCTC9836</strain>
    </source>
</reference>
<organism evidence="6 7">
    <name type="scientific">Clostridium putrefaciens</name>
    <dbReference type="NCBI Taxonomy" id="99675"/>
    <lineage>
        <taxon>Bacteria</taxon>
        <taxon>Bacillati</taxon>
        <taxon>Bacillota</taxon>
        <taxon>Clostridia</taxon>
        <taxon>Eubacteriales</taxon>
        <taxon>Clostridiaceae</taxon>
        <taxon>Clostridium</taxon>
    </lineage>
</organism>
<dbReference type="GO" id="GO:0003677">
    <property type="term" value="F:DNA binding"/>
    <property type="evidence" value="ECO:0007669"/>
    <property type="project" value="UniProtKB-KW"/>
</dbReference>
<evidence type="ECO:0000259" key="5">
    <source>
        <dbReference type="PROSITE" id="PS51063"/>
    </source>
</evidence>
<dbReference type="InterPro" id="IPR018490">
    <property type="entry name" value="cNMP-bd_dom_sf"/>
</dbReference>
<evidence type="ECO:0000256" key="2">
    <source>
        <dbReference type="ARBA" id="ARBA00023125"/>
    </source>
</evidence>
<protein>
    <submittedName>
        <fullName evidence="6">Cyclic nucleotide-binding protein</fullName>
    </submittedName>
</protein>
<dbReference type="PROSITE" id="PS51063">
    <property type="entry name" value="HTH_CRP_2"/>
    <property type="match status" value="1"/>
</dbReference>
<dbReference type="SUPFAM" id="SSF46785">
    <property type="entry name" value="Winged helix' DNA-binding domain"/>
    <property type="match status" value="1"/>
</dbReference>
<sequence length="225" mass="25761">MIKSDCKCLLMNLPLFESFNQNDLDILLNSKDVKIISYCKDKIIFMEDDICLNLSIILKGNIEIQKVDPSGKLLSVASLKTGDVFGENLLFGNKNIYPMTVSTKSESLVLHISKDLVAVLCQQNLDFLYSFLRILSNKAIALSSKIKQVTLKTIRQKICEFLYNEYSHSNNKIPLNMSKQEWAYNLGVQRPSLSRELIKLKEDGIIDYEKDYVLILNVQELKENI</sequence>
<dbReference type="OrthoDB" id="3176638at2"/>
<dbReference type="SMART" id="SM00100">
    <property type="entry name" value="cNMP"/>
    <property type="match status" value="1"/>
</dbReference>
<keyword evidence="3" id="KW-0804">Transcription</keyword>